<dbReference type="Pfam" id="PF13641">
    <property type="entry name" value="Glyco_tranf_2_3"/>
    <property type="match status" value="1"/>
</dbReference>
<evidence type="ECO:0000256" key="1">
    <source>
        <dbReference type="ARBA" id="ARBA00006739"/>
    </source>
</evidence>
<evidence type="ECO:0000256" key="3">
    <source>
        <dbReference type="ARBA" id="ARBA00022679"/>
    </source>
</evidence>
<evidence type="ECO:0000256" key="5">
    <source>
        <dbReference type="SAM" id="Phobius"/>
    </source>
</evidence>
<dbReference type="RefSeq" id="WP_310268477.1">
    <property type="nucleotide sequence ID" value="NZ_JAVDXW010000001.1"/>
</dbReference>
<comment type="similarity">
    <text evidence="1">Belongs to the glycosyltransferase 2 family.</text>
</comment>
<feature type="transmembrane region" description="Helical" evidence="5">
    <location>
        <begin position="6"/>
        <end position="28"/>
    </location>
</feature>
<keyword evidence="7" id="KW-1185">Reference proteome</keyword>
<proteinExistence type="inferred from homology"/>
<dbReference type="SUPFAM" id="SSF53448">
    <property type="entry name" value="Nucleotide-diphospho-sugar transferases"/>
    <property type="match status" value="1"/>
</dbReference>
<organism evidence="6 7">
    <name type="scientific">Haloactinomyces albus</name>
    <dbReference type="NCBI Taxonomy" id="1352928"/>
    <lineage>
        <taxon>Bacteria</taxon>
        <taxon>Bacillati</taxon>
        <taxon>Actinomycetota</taxon>
        <taxon>Actinomycetes</taxon>
        <taxon>Actinopolysporales</taxon>
        <taxon>Actinopolysporaceae</taxon>
        <taxon>Haloactinomyces</taxon>
    </lineage>
</organism>
<dbReference type="PANTHER" id="PTHR43630:SF1">
    <property type="entry name" value="POLY-BETA-1,6-N-ACETYL-D-GLUCOSAMINE SYNTHASE"/>
    <property type="match status" value="1"/>
</dbReference>
<keyword evidence="3" id="KW-0808">Transferase</keyword>
<evidence type="ECO:0000313" key="7">
    <source>
        <dbReference type="Proteomes" id="UP001180845"/>
    </source>
</evidence>
<feature type="transmembrane region" description="Helical" evidence="5">
    <location>
        <begin position="396"/>
        <end position="418"/>
    </location>
</feature>
<sequence length="464" mass="51409">MIPWWMLAVFVFGANFTLWGTIGLLRLLDGPTTRRGGIRFASRGAHALRKPPKREVSSIRAGSLTVRDVAVLIPAHNEGLVIADSLRAVLDVVPKANVHVVSDGSTDDTFELARATGARVIRTRSNVGKAGALQEAIERFRLVERFEVVMLLDADTRVDSGYFQAALPLFDDPRVVAVAGYVRSDWRRRSLSPLGKLLVCHRQRIYALTQFLLKFGQTWRRANATHIIPGFASLYRTEVLPHIEVNPPGLVIEDFNMTFEVYQKGLGKVGFTPAAVAVTQDPGSLGDYVRQTKRWALGWWQTVRRHRPRANLFTGMLTLLLLEQVTSGVLIVLLPFVLLLLVVPELTGIVLTIPGLAEIHGFVAAHVGFTALLFGVVLPDIVLTCTVALCHRKIRFLLFGVFFLVLRILDSAIALYALPLAWLSRSTGRWRSPSRRRLGTTPVPGTDPPELTTTHRDSTDAREG</sequence>
<evidence type="ECO:0000256" key="4">
    <source>
        <dbReference type="SAM" id="MobiDB-lite"/>
    </source>
</evidence>
<evidence type="ECO:0000256" key="2">
    <source>
        <dbReference type="ARBA" id="ARBA00022676"/>
    </source>
</evidence>
<protein>
    <submittedName>
        <fullName evidence="6">Cellulose synthase/poly-beta-1,6-N-acetylglucosamine synthase-like glycosyltransferase</fullName>
    </submittedName>
</protein>
<gene>
    <name evidence="6" type="ORF">JOF55_000350</name>
</gene>
<dbReference type="CDD" id="cd06423">
    <property type="entry name" value="CESA_like"/>
    <property type="match status" value="1"/>
</dbReference>
<dbReference type="Proteomes" id="UP001180845">
    <property type="component" value="Unassembled WGS sequence"/>
</dbReference>
<dbReference type="AlphaFoldDB" id="A0AAE3ZAY0"/>
<dbReference type="InterPro" id="IPR029044">
    <property type="entry name" value="Nucleotide-diphossugar_trans"/>
</dbReference>
<reference evidence="6" key="1">
    <citation type="submission" date="2023-07" db="EMBL/GenBank/DDBJ databases">
        <title>Sequencing the genomes of 1000 actinobacteria strains.</title>
        <authorList>
            <person name="Klenk H.-P."/>
        </authorList>
    </citation>
    <scope>NUCLEOTIDE SEQUENCE</scope>
    <source>
        <strain evidence="6">DSM 45977</strain>
    </source>
</reference>
<dbReference type="EMBL" id="JAVDXW010000001">
    <property type="protein sequence ID" value="MDR7300169.1"/>
    <property type="molecule type" value="Genomic_DNA"/>
</dbReference>
<feature type="compositionally biased region" description="Basic and acidic residues" evidence="4">
    <location>
        <begin position="453"/>
        <end position="464"/>
    </location>
</feature>
<keyword evidence="5" id="KW-0472">Membrane</keyword>
<dbReference type="Gene3D" id="3.90.550.10">
    <property type="entry name" value="Spore Coat Polysaccharide Biosynthesis Protein SpsA, Chain A"/>
    <property type="match status" value="1"/>
</dbReference>
<evidence type="ECO:0000313" key="6">
    <source>
        <dbReference type="EMBL" id="MDR7300169.1"/>
    </source>
</evidence>
<comment type="caution">
    <text evidence="6">The sequence shown here is derived from an EMBL/GenBank/DDBJ whole genome shotgun (WGS) entry which is preliminary data.</text>
</comment>
<dbReference type="PANTHER" id="PTHR43630">
    <property type="entry name" value="POLY-BETA-1,6-N-ACETYL-D-GLUCOSAMINE SYNTHASE"/>
    <property type="match status" value="1"/>
</dbReference>
<keyword evidence="2" id="KW-0328">Glycosyltransferase</keyword>
<feature type="region of interest" description="Disordered" evidence="4">
    <location>
        <begin position="431"/>
        <end position="464"/>
    </location>
</feature>
<name>A0AAE3ZAY0_9ACTN</name>
<feature type="transmembrane region" description="Helical" evidence="5">
    <location>
        <begin position="312"/>
        <end position="343"/>
    </location>
</feature>
<dbReference type="GO" id="GO:0016757">
    <property type="term" value="F:glycosyltransferase activity"/>
    <property type="evidence" value="ECO:0007669"/>
    <property type="project" value="UniProtKB-KW"/>
</dbReference>
<keyword evidence="5" id="KW-1133">Transmembrane helix</keyword>
<accession>A0AAE3ZAY0</accession>
<keyword evidence="5" id="KW-0812">Transmembrane</keyword>
<feature type="transmembrane region" description="Helical" evidence="5">
    <location>
        <begin position="363"/>
        <end position="389"/>
    </location>
</feature>